<proteinExistence type="predicted"/>
<name>A0AA86NRT0_9EUKA</name>
<protein>
    <submittedName>
        <fullName evidence="2">Hypothetical_protein</fullName>
    </submittedName>
</protein>
<organism evidence="1">
    <name type="scientific">Hexamita inflata</name>
    <dbReference type="NCBI Taxonomy" id="28002"/>
    <lineage>
        <taxon>Eukaryota</taxon>
        <taxon>Metamonada</taxon>
        <taxon>Diplomonadida</taxon>
        <taxon>Hexamitidae</taxon>
        <taxon>Hexamitinae</taxon>
        <taxon>Hexamita</taxon>
    </lineage>
</organism>
<accession>A0AA86NRT0</accession>
<dbReference type="AlphaFoldDB" id="A0AA86NRT0"/>
<sequence length="114" mass="13517">MSEISKLQLSTKSPQYITSANPMQNQEKFEQQLIQKVVKAQTKQDQIHIKLHDEELKQAREFDENLYKLYNEMRSHLKNVFEFKSKGDFPLEVQQETVRQYVGLCLSQLEDLVK</sequence>
<dbReference type="EMBL" id="CATOUU010000292">
    <property type="protein sequence ID" value="CAI9923676.1"/>
    <property type="molecule type" value="Genomic_DNA"/>
</dbReference>
<evidence type="ECO:0000313" key="2">
    <source>
        <dbReference type="EMBL" id="CAL6101942.1"/>
    </source>
</evidence>
<comment type="caution">
    <text evidence="1">The sequence shown here is derived from an EMBL/GenBank/DDBJ whole genome shotgun (WGS) entry which is preliminary data.</text>
</comment>
<evidence type="ECO:0000313" key="1">
    <source>
        <dbReference type="EMBL" id="CAI9923676.1"/>
    </source>
</evidence>
<reference evidence="1" key="1">
    <citation type="submission" date="2023-06" db="EMBL/GenBank/DDBJ databases">
        <authorList>
            <person name="Kurt Z."/>
        </authorList>
    </citation>
    <scope>NUCLEOTIDE SEQUENCE</scope>
</reference>
<dbReference type="Proteomes" id="UP001642409">
    <property type="component" value="Unassembled WGS sequence"/>
</dbReference>
<keyword evidence="3" id="KW-1185">Reference proteome</keyword>
<dbReference type="EMBL" id="CAXDID020000550">
    <property type="protein sequence ID" value="CAL6101942.1"/>
    <property type="molecule type" value="Genomic_DNA"/>
</dbReference>
<reference evidence="2 3" key="2">
    <citation type="submission" date="2024-07" db="EMBL/GenBank/DDBJ databases">
        <authorList>
            <person name="Akdeniz Z."/>
        </authorList>
    </citation>
    <scope>NUCLEOTIDE SEQUENCE [LARGE SCALE GENOMIC DNA]</scope>
</reference>
<evidence type="ECO:0000313" key="3">
    <source>
        <dbReference type="Proteomes" id="UP001642409"/>
    </source>
</evidence>
<gene>
    <name evidence="1" type="ORF">HINF_LOCUS11321</name>
    <name evidence="2" type="ORF">HINF_LOCUS71430</name>
</gene>